<organism evidence="1 4">
    <name type="scientific">Klebsiella michiganensis</name>
    <dbReference type="NCBI Taxonomy" id="1134687"/>
    <lineage>
        <taxon>Bacteria</taxon>
        <taxon>Pseudomonadati</taxon>
        <taxon>Pseudomonadota</taxon>
        <taxon>Gammaproteobacteria</taxon>
        <taxon>Enterobacterales</taxon>
        <taxon>Enterobacteriaceae</taxon>
        <taxon>Klebsiella/Raoultella group</taxon>
        <taxon>Klebsiella</taxon>
    </lineage>
</organism>
<dbReference type="Proteomes" id="UP000254863">
    <property type="component" value="Unassembled WGS sequence"/>
</dbReference>
<evidence type="ECO:0000313" key="3">
    <source>
        <dbReference type="Proteomes" id="UP000254863"/>
    </source>
</evidence>
<evidence type="ECO:0008006" key="5">
    <source>
        <dbReference type="Google" id="ProtNLM"/>
    </source>
</evidence>
<evidence type="ECO:0000313" key="4">
    <source>
        <dbReference type="Proteomes" id="UP000255050"/>
    </source>
</evidence>
<sequence length="176" mass="20475">MSGKNKNKRHAIFFVEGETEKSLLNDFKKIDKDPIKRIIKINLWNTDVKKLLPNLTEVNDIVIIFDTDSKVGIQRFNSNIEAILSRKHSVYLLQQTSNFEHELIYSCNCTQKNLFEEFCKKIVSADNFKNSFIKCTTRLDKLKSLGFSKDRIWSRGLILELSHRNALKNTYSKTIG</sequence>
<name>A0A7H4LUU6_9ENTR</name>
<dbReference type="EMBL" id="UGJR01000002">
    <property type="protein sequence ID" value="STR39922.1"/>
    <property type="molecule type" value="Genomic_DNA"/>
</dbReference>
<comment type="caution">
    <text evidence="1">The sequence shown here is derived from an EMBL/GenBank/DDBJ whole genome shotgun (WGS) entry which is preliminary data.</text>
</comment>
<dbReference type="RefSeq" id="WP_116328506.1">
    <property type="nucleotide sequence ID" value="NZ_CP180159.1"/>
</dbReference>
<evidence type="ECO:0000313" key="1">
    <source>
        <dbReference type="EMBL" id="STR39922.1"/>
    </source>
</evidence>
<proteinExistence type="predicted"/>
<dbReference type="AlphaFoldDB" id="A0A7H4LUU6"/>
<protein>
    <recommendedName>
        <fullName evidence="5">RloB domain-containing protein</fullName>
    </recommendedName>
</protein>
<gene>
    <name evidence="2" type="ORF">NCTC11685_00990</name>
    <name evidence="1" type="ORF">NCTC11694_01067</name>
</gene>
<dbReference type="Proteomes" id="UP000255050">
    <property type="component" value="Unassembled WGS sequence"/>
</dbReference>
<accession>A0A7H4LUU6</accession>
<dbReference type="EMBL" id="UGMS01000001">
    <property type="protein sequence ID" value="STV74321.1"/>
    <property type="molecule type" value="Genomic_DNA"/>
</dbReference>
<evidence type="ECO:0000313" key="2">
    <source>
        <dbReference type="EMBL" id="STV74321.1"/>
    </source>
</evidence>
<reference evidence="3 4" key="1">
    <citation type="submission" date="2018-06" db="EMBL/GenBank/DDBJ databases">
        <authorList>
            <consortium name="Pathogen Informatics"/>
            <person name="Doyle S."/>
        </authorList>
    </citation>
    <scope>NUCLEOTIDE SEQUENCE [LARGE SCALE GENOMIC DNA]</scope>
    <source>
        <strain evidence="2 3">NCTC11685</strain>
        <strain evidence="1 4">NCTC11694</strain>
    </source>
</reference>